<comment type="cofactor">
    <cofactor evidence="1 7">
        <name>pyridoxal 5'-phosphate</name>
        <dbReference type="ChEBI" id="CHEBI:597326"/>
    </cofactor>
</comment>
<dbReference type="NCBIfam" id="TIGR01979">
    <property type="entry name" value="sufS"/>
    <property type="match status" value="1"/>
</dbReference>
<dbReference type="OrthoDB" id="9808002at2"/>
<dbReference type="PANTHER" id="PTHR43586">
    <property type="entry name" value="CYSTEINE DESULFURASE"/>
    <property type="match status" value="1"/>
</dbReference>
<dbReference type="Pfam" id="PF00266">
    <property type="entry name" value="Aminotran_5"/>
    <property type="match status" value="1"/>
</dbReference>
<dbReference type="GO" id="GO:0030170">
    <property type="term" value="F:pyridoxal phosphate binding"/>
    <property type="evidence" value="ECO:0007669"/>
    <property type="project" value="UniProtKB-UniRule"/>
</dbReference>
<accession>A0A3N4DN72</accession>
<dbReference type="PIRSF" id="PIRSF005572">
    <property type="entry name" value="NifS"/>
    <property type="match status" value="1"/>
</dbReference>
<dbReference type="SUPFAM" id="SSF53383">
    <property type="entry name" value="PLP-dependent transferases"/>
    <property type="match status" value="1"/>
</dbReference>
<evidence type="ECO:0000256" key="2">
    <source>
        <dbReference type="ARBA" id="ARBA00002824"/>
    </source>
</evidence>
<dbReference type="InterPro" id="IPR016454">
    <property type="entry name" value="Cysteine_dSase"/>
</dbReference>
<dbReference type="InterPro" id="IPR010970">
    <property type="entry name" value="Cys_dSase_SufS"/>
</dbReference>
<dbReference type="RefSeq" id="WP_124013720.1">
    <property type="nucleotide sequence ID" value="NZ_CP034073.1"/>
</dbReference>
<evidence type="ECO:0000256" key="4">
    <source>
        <dbReference type="ARBA" id="ARBA00022679"/>
    </source>
</evidence>
<evidence type="ECO:0000313" key="10">
    <source>
        <dbReference type="EMBL" id="AZG36262.1"/>
    </source>
</evidence>
<sequence length="415" mass="45388">MSPLSAVVEDNTFDIVKIRQDFPLLNKSIKGRPLIYLDNAATTQKPQIVIDATNQFYSNSNANVHRGAHTLSDDATELFEKARSSVQGFINAKHSHEIIWTKGTTEAINMIASGLAQSHLKPGDEILISAMEHHANIVPWQIAALRSGAKLMVVPINEKGELIFSTFKKLLNKKTAIVAMTHVSNALGTINQVKEIVRFAKQVNAITVIDGAQAVAHCPVDVQQLDCDFYAFSGHKLFGPTGIGVLYGKEDRLEQLPPFQMGGEMIKSVTFEQATWNELPYKFEAGTPNIAGAVGLAAAIDYLNSIDRVGAMLHEKRLMNYCLALAQSMDDIHLYGTAENKTAIFSFLMGDSHPSDVGTLLNQQGVAVRTGHHCTMPLMNELGISGTVRASFSLYNTEEEVAMLFAALTKVKTFL</sequence>
<dbReference type="Gene3D" id="3.90.1150.10">
    <property type="entry name" value="Aspartate Aminotransferase, domain 1"/>
    <property type="match status" value="1"/>
</dbReference>
<proteinExistence type="inferred from homology"/>
<protein>
    <recommendedName>
        <fullName evidence="8">Cysteine desulfurase</fullName>
        <ecNumber evidence="8">2.8.1.7</ecNumber>
    </recommendedName>
</protein>
<dbReference type="EMBL" id="CP034073">
    <property type="protein sequence ID" value="AZG36262.1"/>
    <property type="molecule type" value="Genomic_DNA"/>
</dbReference>
<dbReference type="EC" id="2.8.1.7" evidence="8"/>
<dbReference type="AlphaFoldDB" id="A0A3N4DN72"/>
<dbReference type="InterPro" id="IPR015424">
    <property type="entry name" value="PyrdxlP-dep_Trfase"/>
</dbReference>
<evidence type="ECO:0000256" key="3">
    <source>
        <dbReference type="ARBA" id="ARBA00010447"/>
    </source>
</evidence>
<evidence type="ECO:0000256" key="1">
    <source>
        <dbReference type="ARBA" id="ARBA00001933"/>
    </source>
</evidence>
<reference evidence="13" key="2">
    <citation type="submission" date="2018-11" db="EMBL/GenBank/DDBJ databases">
        <title>Shewanella sp. R106.</title>
        <authorList>
            <person name="Hwang Y.J."/>
            <person name="Hwang C.Y."/>
        </authorList>
    </citation>
    <scope>NUCLEOTIDE SEQUENCE [LARGE SCALE GENOMIC DNA]</scope>
    <source>
        <strain evidence="13">R106</strain>
    </source>
</reference>
<dbReference type="PROSITE" id="PS00595">
    <property type="entry name" value="AA_TRANSFER_CLASS_5"/>
    <property type="match status" value="1"/>
</dbReference>
<dbReference type="InterPro" id="IPR015421">
    <property type="entry name" value="PyrdxlP-dep_Trfase_major"/>
</dbReference>
<evidence type="ECO:0000313" key="13">
    <source>
        <dbReference type="Proteomes" id="UP000278855"/>
    </source>
</evidence>
<dbReference type="Proteomes" id="UP000278855">
    <property type="component" value="Unassembled WGS sequence"/>
</dbReference>
<dbReference type="InterPro" id="IPR000192">
    <property type="entry name" value="Aminotrans_V_dom"/>
</dbReference>
<dbReference type="CDD" id="cd06453">
    <property type="entry name" value="SufS_like"/>
    <property type="match status" value="1"/>
</dbReference>
<comment type="similarity">
    <text evidence="3 8">Belongs to the class-V pyridoxal-phosphate-dependent aminotransferase family. Csd subfamily.</text>
</comment>
<dbReference type="EMBL" id="RKKB01000013">
    <property type="protein sequence ID" value="RPA27359.1"/>
    <property type="molecule type" value="Genomic_DNA"/>
</dbReference>
<evidence type="ECO:0000256" key="5">
    <source>
        <dbReference type="ARBA" id="ARBA00022898"/>
    </source>
</evidence>
<evidence type="ECO:0000256" key="6">
    <source>
        <dbReference type="ARBA" id="ARBA00050776"/>
    </source>
</evidence>
<evidence type="ECO:0000259" key="9">
    <source>
        <dbReference type="Pfam" id="PF00266"/>
    </source>
</evidence>
<dbReference type="GO" id="GO:0031071">
    <property type="term" value="F:cysteine desulfurase activity"/>
    <property type="evidence" value="ECO:0007669"/>
    <property type="project" value="UniProtKB-UniRule"/>
</dbReference>
<evidence type="ECO:0000256" key="7">
    <source>
        <dbReference type="RuleBase" id="RU004504"/>
    </source>
</evidence>
<comment type="function">
    <text evidence="2 8">Catalyzes the removal of elemental sulfur and selenium atoms from L-cysteine, L-cystine, L-selenocysteine, and L-selenocystine to produce L-alanine.</text>
</comment>
<dbReference type="Proteomes" id="UP000273778">
    <property type="component" value="Chromosome"/>
</dbReference>
<keyword evidence="4 8" id="KW-0808">Transferase</keyword>
<gene>
    <name evidence="11" type="ORF">EGC77_17455</name>
    <name evidence="10" type="ORF">EGC80_16185</name>
</gene>
<organism evidence="11 13">
    <name type="scientific">Shewanella psychromarinicola</name>
    <dbReference type="NCBI Taxonomy" id="2487742"/>
    <lineage>
        <taxon>Bacteria</taxon>
        <taxon>Pseudomonadati</taxon>
        <taxon>Pseudomonadota</taxon>
        <taxon>Gammaproteobacteria</taxon>
        <taxon>Alteromonadales</taxon>
        <taxon>Shewanellaceae</taxon>
        <taxon>Shewanella</taxon>
    </lineage>
</organism>
<comment type="catalytic activity">
    <reaction evidence="6 8">
        <text>(sulfur carrier)-H + L-cysteine = (sulfur carrier)-SH + L-alanine</text>
        <dbReference type="Rhea" id="RHEA:43892"/>
        <dbReference type="Rhea" id="RHEA-COMP:14737"/>
        <dbReference type="Rhea" id="RHEA-COMP:14739"/>
        <dbReference type="ChEBI" id="CHEBI:29917"/>
        <dbReference type="ChEBI" id="CHEBI:35235"/>
        <dbReference type="ChEBI" id="CHEBI:57972"/>
        <dbReference type="ChEBI" id="CHEBI:64428"/>
        <dbReference type="EC" id="2.8.1.7"/>
    </reaction>
</comment>
<dbReference type="InterPro" id="IPR020578">
    <property type="entry name" value="Aminotrans_V_PyrdxlP_BS"/>
</dbReference>
<dbReference type="InterPro" id="IPR015422">
    <property type="entry name" value="PyrdxlP-dep_Trfase_small"/>
</dbReference>
<feature type="domain" description="Aminotransferase class V" evidence="9">
    <location>
        <begin position="35"/>
        <end position="403"/>
    </location>
</feature>
<reference evidence="11" key="3">
    <citation type="submission" date="2018-11" db="EMBL/GenBank/DDBJ databases">
        <authorList>
            <person name="Hwang Y.J."/>
            <person name="Hwang C.Y."/>
        </authorList>
    </citation>
    <scope>NUCLEOTIDE SEQUENCE</scope>
    <source>
        <strain evidence="11">R106</strain>
    </source>
</reference>
<evidence type="ECO:0000313" key="11">
    <source>
        <dbReference type="EMBL" id="RPA27359.1"/>
    </source>
</evidence>
<dbReference type="PANTHER" id="PTHR43586:SF8">
    <property type="entry name" value="CYSTEINE DESULFURASE 1, CHLOROPLASTIC"/>
    <property type="match status" value="1"/>
</dbReference>
<evidence type="ECO:0000256" key="8">
    <source>
        <dbReference type="RuleBase" id="RU004506"/>
    </source>
</evidence>
<evidence type="ECO:0000313" key="12">
    <source>
        <dbReference type="Proteomes" id="UP000273778"/>
    </source>
</evidence>
<dbReference type="GO" id="GO:0006534">
    <property type="term" value="P:cysteine metabolic process"/>
    <property type="evidence" value="ECO:0007669"/>
    <property type="project" value="UniProtKB-UniRule"/>
</dbReference>
<reference evidence="10 12" key="1">
    <citation type="submission" date="2018-11" db="EMBL/GenBank/DDBJ databases">
        <title>Shewanella sp. M2.</title>
        <authorList>
            <person name="Hwang Y.J."/>
            <person name="Hwang C.Y."/>
        </authorList>
    </citation>
    <scope>NUCLEOTIDE SEQUENCE [LARGE SCALE GENOMIC DNA]</scope>
    <source>
        <strain evidence="10 12">M2</strain>
    </source>
</reference>
<keyword evidence="5 8" id="KW-0663">Pyridoxal phosphate</keyword>
<dbReference type="KEGG" id="spsr:EGC80_16185"/>
<dbReference type="Gene3D" id="3.40.640.10">
    <property type="entry name" value="Type I PLP-dependent aspartate aminotransferase-like (Major domain)"/>
    <property type="match status" value="1"/>
</dbReference>
<name>A0A3N4DN72_9GAMM</name>
<keyword evidence="12" id="KW-1185">Reference proteome</keyword>